<dbReference type="OrthoDB" id="2104739at2759"/>
<evidence type="ECO:0000313" key="1">
    <source>
        <dbReference type="EMBL" id="KAF4613765.1"/>
    </source>
</evidence>
<proteinExistence type="predicted"/>
<dbReference type="AlphaFoldDB" id="A0A8H4QN63"/>
<dbReference type="Proteomes" id="UP000521872">
    <property type="component" value="Unassembled WGS sequence"/>
</dbReference>
<organism evidence="1 2">
    <name type="scientific">Agrocybe pediades</name>
    <dbReference type="NCBI Taxonomy" id="84607"/>
    <lineage>
        <taxon>Eukaryota</taxon>
        <taxon>Fungi</taxon>
        <taxon>Dikarya</taxon>
        <taxon>Basidiomycota</taxon>
        <taxon>Agaricomycotina</taxon>
        <taxon>Agaricomycetes</taxon>
        <taxon>Agaricomycetidae</taxon>
        <taxon>Agaricales</taxon>
        <taxon>Agaricineae</taxon>
        <taxon>Strophariaceae</taxon>
        <taxon>Agrocybe</taxon>
    </lineage>
</organism>
<comment type="caution">
    <text evidence="1">The sequence shown here is derived from an EMBL/GenBank/DDBJ whole genome shotgun (WGS) entry which is preliminary data.</text>
</comment>
<keyword evidence="2" id="KW-1185">Reference proteome</keyword>
<protein>
    <recommendedName>
        <fullName evidence="3">HNH nuclease domain-containing protein</fullName>
    </recommendedName>
</protein>
<sequence>MTSLPPNLPPENQAVPAYASAYGICLTVEHALTNLLADTTKNEEEIRLHLVYVRILGYLLHFMPTRAGLDNLAGEIQRSSTSANDLVKLGKTYYDCFLRAYRSNDDGTPDVSEEMFSSPSEFETTADMMNDPLDLDTELHAIAKKKALTRDKFRCVLSGSYDIGALENNEELCDEYVAQNPRPPNTFTECAHILWGPISPNLEDNDYGADVWEFVDCFGCSDIRDELTGANIHRLENVMTLEPQLYICFTRLKLWLVATGEPNQYRTIFSLRFQPLNNQLVTFKTDDPVNLPVPSPAYLAIHAACAQVVHFSGADKYIEKYYEDMEELQEGMEVLSPDGSSASLLDDALRGV</sequence>
<dbReference type="EMBL" id="JAACJL010000045">
    <property type="protein sequence ID" value="KAF4613765.1"/>
    <property type="molecule type" value="Genomic_DNA"/>
</dbReference>
<gene>
    <name evidence="1" type="ORF">D9613_008150</name>
</gene>
<evidence type="ECO:0008006" key="3">
    <source>
        <dbReference type="Google" id="ProtNLM"/>
    </source>
</evidence>
<evidence type="ECO:0000313" key="2">
    <source>
        <dbReference type="Proteomes" id="UP000521872"/>
    </source>
</evidence>
<accession>A0A8H4QN63</accession>
<name>A0A8H4QN63_9AGAR</name>
<reference evidence="1 2" key="1">
    <citation type="submission" date="2019-12" db="EMBL/GenBank/DDBJ databases">
        <authorList>
            <person name="Floudas D."/>
            <person name="Bentzer J."/>
            <person name="Ahren D."/>
            <person name="Johansson T."/>
            <person name="Persson P."/>
            <person name="Tunlid A."/>
        </authorList>
    </citation>
    <scope>NUCLEOTIDE SEQUENCE [LARGE SCALE GENOMIC DNA]</scope>
    <source>
        <strain evidence="1 2">CBS 102.39</strain>
    </source>
</reference>